<dbReference type="AlphaFoldDB" id="A0A8B9SLX0"/>
<dbReference type="InterPro" id="IPR052111">
    <property type="entry name" value="Spermatogenesis_Ciliary_MAP"/>
</dbReference>
<evidence type="ECO:0000313" key="4">
    <source>
        <dbReference type="Proteomes" id="UP000694400"/>
    </source>
</evidence>
<dbReference type="Ensembl" id="ENSAPLT00020008895.1">
    <property type="protein sequence ID" value="ENSAPLP00020008267.1"/>
    <property type="gene ID" value="ENSAPLG00020006093.1"/>
</dbReference>
<proteinExistence type="predicted"/>
<feature type="domain" description="CH-like" evidence="2">
    <location>
        <begin position="19"/>
        <end position="114"/>
    </location>
</feature>
<evidence type="ECO:0000259" key="2">
    <source>
        <dbReference type="Pfam" id="PF06294"/>
    </source>
</evidence>
<dbReference type="Gene3D" id="1.10.418.10">
    <property type="entry name" value="Calponin-like domain"/>
    <property type="match status" value="1"/>
</dbReference>
<reference evidence="3" key="3">
    <citation type="submission" date="2025-09" db="UniProtKB">
        <authorList>
            <consortium name="Ensembl"/>
        </authorList>
    </citation>
    <scope>IDENTIFICATION</scope>
</reference>
<dbReference type="Proteomes" id="UP000694400">
    <property type="component" value="Chromosome 4"/>
</dbReference>
<sequence length="407" mass="43273">MAGLGLGPGAAGDGGLRALYGWLDTLPLSRPRRNVARDFSDGVLAAEVVKFFFPAMVQLHSYVPASSTPQKLANWGHLNRKVLRKLNLSLPDEVIRQVAQCRPGTAEQVLLVLRQKIEEKQKKSKALPGPHQELGVRTAQEEIGYLETGGGKVKSTGRGCAQEPPGAVGSLDPPGDAAAARLQLAEKEQALLLAQETVQLRRRPSEHGLAPPPLKLGTRTPDGGGDPWLRPARVSPGTPPPGTPPPWCPPSLPGCSRCRCLPAACSEQGGDTERLRHSQPCTPQTQPRGALCASPCAPHPRGPLPRCSLARAAGTAPTQGARCQGPCAACCHHLRLSWQRCRSRGRGAKGRLPVISLPACPSAPSAAYWGTTGTLTAGPSDKRWRLQPQADSRSCRRGCLGVCRMHN</sequence>
<reference evidence="3" key="2">
    <citation type="submission" date="2025-08" db="UniProtKB">
        <authorList>
            <consortium name="Ensembl"/>
        </authorList>
    </citation>
    <scope>IDENTIFICATION</scope>
</reference>
<reference evidence="3" key="1">
    <citation type="submission" date="2019-08" db="EMBL/GenBank/DDBJ databases">
        <title>Three high-quality genomes provides insights into domestication of ducks.</title>
        <authorList>
            <person name="Hou Z.C."/>
            <person name="Zhu F."/>
            <person name="Yin Z.T."/>
            <person name="Zhang F."/>
        </authorList>
    </citation>
    <scope>NUCLEOTIDE SEQUENCE [LARGE SCALE GENOMIC DNA]</scope>
</reference>
<feature type="region of interest" description="Disordered" evidence="1">
    <location>
        <begin position="202"/>
        <end position="243"/>
    </location>
</feature>
<dbReference type="PANTHER" id="PTHR12509:SF9">
    <property type="entry name" value="SPERM FLAGELLAR PROTEIN 1 ISOFORM X1"/>
    <property type="match status" value="1"/>
</dbReference>
<feature type="region of interest" description="Disordered" evidence="1">
    <location>
        <begin position="149"/>
        <end position="175"/>
    </location>
</feature>
<dbReference type="PANTHER" id="PTHR12509">
    <property type="entry name" value="SPERMATOGENESIS-ASSOCIATED 4-RELATED"/>
    <property type="match status" value="1"/>
</dbReference>
<accession>A0A8B9SLX0</accession>
<dbReference type="GO" id="GO:0051493">
    <property type="term" value="P:regulation of cytoskeleton organization"/>
    <property type="evidence" value="ECO:0007669"/>
    <property type="project" value="TreeGrafter"/>
</dbReference>
<organism evidence="3 4">
    <name type="scientific">Anas platyrhynchos</name>
    <name type="common">Mallard</name>
    <name type="synonym">Anas boschas</name>
    <dbReference type="NCBI Taxonomy" id="8839"/>
    <lineage>
        <taxon>Eukaryota</taxon>
        <taxon>Metazoa</taxon>
        <taxon>Chordata</taxon>
        <taxon>Craniata</taxon>
        <taxon>Vertebrata</taxon>
        <taxon>Euteleostomi</taxon>
        <taxon>Archelosauria</taxon>
        <taxon>Archosauria</taxon>
        <taxon>Dinosauria</taxon>
        <taxon>Saurischia</taxon>
        <taxon>Theropoda</taxon>
        <taxon>Coelurosauria</taxon>
        <taxon>Aves</taxon>
        <taxon>Neognathae</taxon>
        <taxon>Galloanserae</taxon>
        <taxon>Anseriformes</taxon>
        <taxon>Anatidae</taxon>
        <taxon>Anatinae</taxon>
        <taxon>Anas</taxon>
    </lineage>
</organism>
<dbReference type="GO" id="GO:0005930">
    <property type="term" value="C:axoneme"/>
    <property type="evidence" value="ECO:0007669"/>
    <property type="project" value="TreeGrafter"/>
</dbReference>
<dbReference type="GO" id="GO:0008017">
    <property type="term" value="F:microtubule binding"/>
    <property type="evidence" value="ECO:0007669"/>
    <property type="project" value="TreeGrafter"/>
</dbReference>
<protein>
    <submittedName>
        <fullName evidence="3">Sperm flagellar 1</fullName>
    </submittedName>
</protein>
<evidence type="ECO:0000313" key="3">
    <source>
        <dbReference type="Ensembl" id="ENSAPLP00020008267.1"/>
    </source>
</evidence>
<dbReference type="InterPro" id="IPR010441">
    <property type="entry name" value="CH_2"/>
</dbReference>
<dbReference type="Pfam" id="PF06294">
    <property type="entry name" value="CH_2"/>
    <property type="match status" value="1"/>
</dbReference>
<evidence type="ECO:0000256" key="1">
    <source>
        <dbReference type="SAM" id="MobiDB-lite"/>
    </source>
</evidence>
<dbReference type="FunFam" id="1.10.418.10:FF:000059">
    <property type="entry name" value="RIKEN cDNA 6430531B16 gene"/>
    <property type="match status" value="1"/>
</dbReference>
<name>A0A8B9SLX0_ANAPL</name>
<dbReference type="InterPro" id="IPR036872">
    <property type="entry name" value="CH_dom_sf"/>
</dbReference>